<evidence type="ECO:0000313" key="2">
    <source>
        <dbReference type="Proteomes" id="UP001148786"/>
    </source>
</evidence>
<evidence type="ECO:0000313" key="1">
    <source>
        <dbReference type="EMBL" id="KAJ3516395.1"/>
    </source>
</evidence>
<reference evidence="1" key="1">
    <citation type="submission" date="2022-07" db="EMBL/GenBank/DDBJ databases">
        <title>Genome Sequence of Agrocybe chaxingu.</title>
        <authorList>
            <person name="Buettner E."/>
        </authorList>
    </citation>
    <scope>NUCLEOTIDE SEQUENCE</scope>
    <source>
        <strain evidence="1">MP-N11</strain>
    </source>
</reference>
<name>A0A9W8TDS6_9AGAR</name>
<comment type="caution">
    <text evidence="1">The sequence shown here is derived from an EMBL/GenBank/DDBJ whole genome shotgun (WGS) entry which is preliminary data.</text>
</comment>
<dbReference type="OrthoDB" id="3204049at2759"/>
<dbReference type="EMBL" id="JANKHO010000056">
    <property type="protein sequence ID" value="KAJ3516395.1"/>
    <property type="molecule type" value="Genomic_DNA"/>
</dbReference>
<keyword evidence="2" id="KW-1185">Reference proteome</keyword>
<gene>
    <name evidence="1" type="ORF">NLJ89_g1149</name>
</gene>
<proteinExistence type="predicted"/>
<protein>
    <submittedName>
        <fullName evidence="1">Uncharacterized protein</fullName>
    </submittedName>
</protein>
<dbReference type="AlphaFoldDB" id="A0A9W8TDS6"/>
<accession>A0A9W8TDS6</accession>
<organism evidence="1 2">
    <name type="scientific">Agrocybe chaxingu</name>
    <dbReference type="NCBI Taxonomy" id="84603"/>
    <lineage>
        <taxon>Eukaryota</taxon>
        <taxon>Fungi</taxon>
        <taxon>Dikarya</taxon>
        <taxon>Basidiomycota</taxon>
        <taxon>Agaricomycotina</taxon>
        <taxon>Agaricomycetes</taxon>
        <taxon>Agaricomycetidae</taxon>
        <taxon>Agaricales</taxon>
        <taxon>Agaricineae</taxon>
        <taxon>Strophariaceae</taxon>
        <taxon>Agrocybe</taxon>
    </lineage>
</organism>
<dbReference type="Proteomes" id="UP001148786">
    <property type="component" value="Unassembled WGS sequence"/>
</dbReference>
<sequence>MHQGHNIPWDIITSNFKFIREDKRFTPAYSGLASTDRPNSAQELAHFKRKFAKAIAIFSETERAKYPQKIAPPQSGLLFSDELRDKYPDYLDERNQRLEHWVKRARSSHTDEDGNPYPPSYYTGEGDLADVVKVLLFENQMETLLMLAQHSDVPIRCLNNLTWGHHFGFSRVMESAVHAYMYFNCAEATNTLENGQYAIPRSYSRLLEEISWSMDYPAQQIPHLNFLRACGVLDENGQYKAERRNLDGRTRNWAEEIYVHKDYGLLKEYMKTLFEQMYRYDILMRECGLEPEWEEEIGYSLPQKY</sequence>